<reference evidence="2 3" key="1">
    <citation type="submission" date="2018-10" db="EMBL/GenBank/DDBJ databases">
        <title>Transmission dynamics of multidrug resistant bacteria on intensive care unit surfaces.</title>
        <authorList>
            <person name="D'Souza A.W."/>
            <person name="Potter R.F."/>
            <person name="Wallace M."/>
            <person name="Shupe A."/>
            <person name="Patel S."/>
            <person name="Sun S."/>
            <person name="Gul D."/>
            <person name="Kwon J.H."/>
            <person name="Andleeb S."/>
            <person name="Burnham C.-A.D."/>
            <person name="Dantas G."/>
        </authorList>
    </citation>
    <scope>NUCLEOTIDE SEQUENCE [LARGE SCALE GENOMIC DNA]</scope>
    <source>
        <strain evidence="2 3">PO_271</strain>
    </source>
</reference>
<dbReference type="Proteomes" id="UP000272833">
    <property type="component" value="Unassembled WGS sequence"/>
</dbReference>
<dbReference type="EMBL" id="RHRS01000006">
    <property type="protein sequence ID" value="RRW38497.1"/>
    <property type="molecule type" value="Genomic_DNA"/>
</dbReference>
<accession>A0A3R8WFQ5</accession>
<evidence type="ECO:0000256" key="1">
    <source>
        <dbReference type="SAM" id="Phobius"/>
    </source>
</evidence>
<feature type="transmembrane region" description="Helical" evidence="1">
    <location>
        <begin position="112"/>
        <end position="130"/>
    </location>
</feature>
<dbReference type="AlphaFoldDB" id="A0A3R8WFQ5"/>
<dbReference type="RefSeq" id="WP_125873610.1">
    <property type="nucleotide sequence ID" value="NZ_RHRS01000006.1"/>
</dbReference>
<keyword evidence="1" id="KW-0472">Membrane</keyword>
<name>A0A3R8WFQ5_ECTOL</name>
<proteinExistence type="predicted"/>
<evidence type="ECO:0000313" key="2">
    <source>
        <dbReference type="EMBL" id="RRW38497.1"/>
    </source>
</evidence>
<feature type="transmembrane region" description="Helical" evidence="1">
    <location>
        <begin position="136"/>
        <end position="156"/>
    </location>
</feature>
<protein>
    <submittedName>
        <fullName evidence="2">Uncharacterized protein</fullName>
    </submittedName>
</protein>
<organism evidence="2 3">
    <name type="scientific">Ectopseudomonas oleovorans</name>
    <name type="common">Pseudomonas oleovorans</name>
    <dbReference type="NCBI Taxonomy" id="301"/>
    <lineage>
        <taxon>Bacteria</taxon>
        <taxon>Pseudomonadati</taxon>
        <taxon>Pseudomonadota</taxon>
        <taxon>Gammaproteobacteria</taxon>
        <taxon>Pseudomonadales</taxon>
        <taxon>Pseudomonadaceae</taxon>
        <taxon>Ectopseudomonas</taxon>
    </lineage>
</organism>
<evidence type="ECO:0000313" key="3">
    <source>
        <dbReference type="Proteomes" id="UP000272833"/>
    </source>
</evidence>
<gene>
    <name evidence="2" type="ORF">EGJ44_03920</name>
</gene>
<keyword evidence="1" id="KW-1133">Transmembrane helix</keyword>
<keyword evidence="1" id="KW-0812">Transmembrane</keyword>
<sequence>MRDTDDLIKKLTAKLAEEVESLPEDGQDHEIRIKIKGNRGNINLGNQTFEVHQGKEPPPVGSDRERICPQCDKPTWRFTQLCMHCDYDLHRHDETASREEEAARQQALQQKLVIIFGVAFSAALGLFYVKQYLPEWLQSWVFGIAIGCGLIAFIAMKAGEAAK</sequence>
<comment type="caution">
    <text evidence="2">The sequence shown here is derived from an EMBL/GenBank/DDBJ whole genome shotgun (WGS) entry which is preliminary data.</text>
</comment>